<dbReference type="PANTHER" id="PTHR22789">
    <property type="entry name" value="FUCULOSE PHOSPHATE ALDOLASE"/>
    <property type="match status" value="1"/>
</dbReference>
<dbReference type="SUPFAM" id="SSF53639">
    <property type="entry name" value="AraD/HMP-PK domain-like"/>
    <property type="match status" value="1"/>
</dbReference>
<feature type="domain" description="Class II aldolase/adducin N-terminal" evidence="7">
    <location>
        <begin position="8"/>
        <end position="185"/>
    </location>
</feature>
<dbReference type="RefSeq" id="WP_248167206.1">
    <property type="nucleotide sequence ID" value="NZ_JALNJA010000001.1"/>
</dbReference>
<evidence type="ECO:0000259" key="7">
    <source>
        <dbReference type="SMART" id="SM01007"/>
    </source>
</evidence>
<reference evidence="8" key="1">
    <citation type="submission" date="2022-11" db="EMBL/GenBank/DDBJ databases">
        <title>Corynebacterium sp. isolated from Penguins.</title>
        <authorList>
            <person name="Sedlar K."/>
            <person name="Svec P."/>
        </authorList>
    </citation>
    <scope>NUCLEOTIDE SEQUENCE</scope>
    <source>
        <strain evidence="8">P7374</strain>
    </source>
</reference>
<protein>
    <recommendedName>
        <fullName evidence="4">L-ribulose-5-phosphate 4-epimerase</fullName>
        <ecNumber evidence="4">5.1.3.4</ecNumber>
    </recommendedName>
</protein>
<dbReference type="Pfam" id="PF00596">
    <property type="entry name" value="Aldolase_II"/>
    <property type="match status" value="1"/>
</dbReference>
<dbReference type="AlphaFoldDB" id="A0A9Q4C7M4"/>
<evidence type="ECO:0000256" key="2">
    <source>
        <dbReference type="ARBA" id="ARBA00001947"/>
    </source>
</evidence>
<organism evidence="8 9">
    <name type="scientific">Corynebacterium pygosceleis</name>
    <dbReference type="NCBI Taxonomy" id="2800406"/>
    <lineage>
        <taxon>Bacteria</taxon>
        <taxon>Bacillati</taxon>
        <taxon>Actinomycetota</taxon>
        <taxon>Actinomycetes</taxon>
        <taxon>Mycobacteriales</taxon>
        <taxon>Corynebacteriaceae</taxon>
        <taxon>Corynebacterium</taxon>
    </lineage>
</organism>
<dbReference type="Proteomes" id="UP001071478">
    <property type="component" value="Unassembled WGS sequence"/>
</dbReference>
<dbReference type="SMART" id="SM01007">
    <property type="entry name" value="Aldolase_II"/>
    <property type="match status" value="1"/>
</dbReference>
<name>A0A9Q4C7M4_9CORY</name>
<dbReference type="InterPro" id="IPR050197">
    <property type="entry name" value="Aldolase_class_II_sugar_metab"/>
</dbReference>
<dbReference type="PANTHER" id="PTHR22789:SF8">
    <property type="entry name" value="L-RIBULOSE-5-PHOSPHATE 4-EPIMERASE SGBE"/>
    <property type="match status" value="1"/>
</dbReference>
<evidence type="ECO:0000256" key="3">
    <source>
        <dbReference type="ARBA" id="ARBA00010037"/>
    </source>
</evidence>
<keyword evidence="5" id="KW-0479">Metal-binding</keyword>
<evidence type="ECO:0000313" key="8">
    <source>
        <dbReference type="EMBL" id="MCX7467578.1"/>
    </source>
</evidence>
<dbReference type="GO" id="GO:0005829">
    <property type="term" value="C:cytosol"/>
    <property type="evidence" value="ECO:0007669"/>
    <property type="project" value="TreeGrafter"/>
</dbReference>
<comment type="catalytic activity">
    <reaction evidence="1">
        <text>L-ribulose 5-phosphate = D-xylulose 5-phosphate</text>
        <dbReference type="Rhea" id="RHEA:22368"/>
        <dbReference type="ChEBI" id="CHEBI:57737"/>
        <dbReference type="ChEBI" id="CHEBI:58226"/>
        <dbReference type="EC" id="5.1.3.4"/>
    </reaction>
</comment>
<dbReference type="NCBIfam" id="NF005123">
    <property type="entry name" value="PRK06557.1"/>
    <property type="match status" value="1"/>
</dbReference>
<gene>
    <name evidence="8" type="ORF">OS129_01595</name>
</gene>
<dbReference type="InterPro" id="IPR001303">
    <property type="entry name" value="Aldolase_II/adducin_N"/>
</dbReference>
<dbReference type="EC" id="5.1.3.4" evidence="4"/>
<evidence type="ECO:0000256" key="6">
    <source>
        <dbReference type="ARBA" id="ARBA00022833"/>
    </source>
</evidence>
<evidence type="ECO:0000256" key="5">
    <source>
        <dbReference type="ARBA" id="ARBA00022723"/>
    </source>
</evidence>
<keyword evidence="6" id="KW-0862">Zinc</keyword>
<dbReference type="EMBL" id="JAPMKU010000001">
    <property type="protein sequence ID" value="MCX7467578.1"/>
    <property type="molecule type" value="Genomic_DNA"/>
</dbReference>
<evidence type="ECO:0000256" key="4">
    <source>
        <dbReference type="ARBA" id="ARBA00013186"/>
    </source>
</evidence>
<dbReference type="GO" id="GO:0008742">
    <property type="term" value="F:L-ribulose-phosphate 4-epimerase activity"/>
    <property type="evidence" value="ECO:0007669"/>
    <property type="project" value="UniProtKB-EC"/>
</dbReference>
<sequence>MMLRELREQVCEGNLALPRHGLVAWTGGNLSALADSGDRIVIKPSGRLYTDMTPEDMVVVDLDGRIIEGIHGPSSDTSSHLGIYRGRDDVKSVVHTHSTYATAWAALGEEIPCCLTAISDEFGGPVPCGGYARIGGDAIGEEILRSIGRSPAILMKQHGVFTIGPGIQKALQAAVMVEDVARTMWAARLMGTPIPLPEDEIAANFDRYTHRYGTAQASEGVTGNV</sequence>
<dbReference type="InterPro" id="IPR036409">
    <property type="entry name" value="Aldolase_II/adducin_N_sf"/>
</dbReference>
<comment type="similarity">
    <text evidence="3">Belongs to the aldolase class II family. AraD/FucA subfamily.</text>
</comment>
<dbReference type="Gene3D" id="3.40.225.10">
    <property type="entry name" value="Class II aldolase/adducin N-terminal domain"/>
    <property type="match status" value="1"/>
</dbReference>
<dbReference type="GO" id="GO:0046872">
    <property type="term" value="F:metal ion binding"/>
    <property type="evidence" value="ECO:0007669"/>
    <property type="project" value="UniProtKB-KW"/>
</dbReference>
<accession>A0A9Q4C7M4</accession>
<proteinExistence type="inferred from homology"/>
<evidence type="ECO:0000313" key="9">
    <source>
        <dbReference type="Proteomes" id="UP001071478"/>
    </source>
</evidence>
<dbReference type="GO" id="GO:0016832">
    <property type="term" value="F:aldehyde-lyase activity"/>
    <property type="evidence" value="ECO:0007669"/>
    <property type="project" value="TreeGrafter"/>
</dbReference>
<comment type="cofactor">
    <cofactor evidence="2">
        <name>Zn(2+)</name>
        <dbReference type="ChEBI" id="CHEBI:29105"/>
    </cofactor>
</comment>
<comment type="caution">
    <text evidence="8">The sequence shown here is derived from an EMBL/GenBank/DDBJ whole genome shotgun (WGS) entry which is preliminary data.</text>
</comment>
<evidence type="ECO:0000256" key="1">
    <source>
        <dbReference type="ARBA" id="ARBA00001726"/>
    </source>
</evidence>
<dbReference type="GO" id="GO:0019323">
    <property type="term" value="P:pentose catabolic process"/>
    <property type="evidence" value="ECO:0007669"/>
    <property type="project" value="TreeGrafter"/>
</dbReference>